<dbReference type="Gene3D" id="3.40.50.2300">
    <property type="match status" value="1"/>
</dbReference>
<evidence type="ECO:0000256" key="3">
    <source>
        <dbReference type="ARBA" id="ARBA00023163"/>
    </source>
</evidence>
<dbReference type="PANTHER" id="PTHR44591">
    <property type="entry name" value="STRESS RESPONSE REGULATOR PROTEIN 1"/>
    <property type="match status" value="1"/>
</dbReference>
<dbReference type="CDD" id="cd00156">
    <property type="entry name" value="REC"/>
    <property type="match status" value="1"/>
</dbReference>
<feature type="domain" description="Response regulatory" evidence="5">
    <location>
        <begin position="19"/>
        <end position="137"/>
    </location>
</feature>
<protein>
    <submittedName>
        <fullName evidence="6">CheY-like chemotaxis protein</fullName>
    </submittedName>
</protein>
<evidence type="ECO:0000313" key="7">
    <source>
        <dbReference type="Proteomes" id="UP000759443"/>
    </source>
</evidence>
<dbReference type="InterPro" id="IPR011006">
    <property type="entry name" value="CheY-like_superfamily"/>
</dbReference>
<proteinExistence type="predicted"/>
<dbReference type="InterPro" id="IPR050595">
    <property type="entry name" value="Bact_response_regulator"/>
</dbReference>
<evidence type="ECO:0000256" key="4">
    <source>
        <dbReference type="PROSITE-ProRule" id="PRU00169"/>
    </source>
</evidence>
<evidence type="ECO:0000256" key="2">
    <source>
        <dbReference type="ARBA" id="ARBA00023015"/>
    </source>
</evidence>
<organism evidence="6 7">
    <name type="scientific">Rhizobium halophytocola</name>
    <dbReference type="NCBI Taxonomy" id="735519"/>
    <lineage>
        <taxon>Bacteria</taxon>
        <taxon>Pseudomonadati</taxon>
        <taxon>Pseudomonadota</taxon>
        <taxon>Alphaproteobacteria</taxon>
        <taxon>Hyphomicrobiales</taxon>
        <taxon>Rhizobiaceae</taxon>
        <taxon>Rhizobium/Agrobacterium group</taxon>
        <taxon>Rhizobium</taxon>
    </lineage>
</organism>
<dbReference type="RefSeq" id="WP_209943069.1">
    <property type="nucleotide sequence ID" value="NZ_JAGGJU010000003.1"/>
</dbReference>
<dbReference type="Pfam" id="PF00072">
    <property type="entry name" value="Response_reg"/>
    <property type="match status" value="1"/>
</dbReference>
<keyword evidence="7" id="KW-1185">Reference proteome</keyword>
<dbReference type="CDD" id="cd16936">
    <property type="entry name" value="HATPase_RsbW-like"/>
    <property type="match status" value="1"/>
</dbReference>
<dbReference type="SMART" id="SM00448">
    <property type="entry name" value="REC"/>
    <property type="match status" value="1"/>
</dbReference>
<dbReference type="SUPFAM" id="SSF52172">
    <property type="entry name" value="CheY-like"/>
    <property type="match status" value="1"/>
</dbReference>
<feature type="modified residue" description="4-aspartylphosphate" evidence="4">
    <location>
        <position position="70"/>
    </location>
</feature>
<keyword evidence="2" id="KW-0805">Transcription regulation</keyword>
<name>A0ABS4DVK0_9HYPH</name>
<dbReference type="Gene3D" id="3.30.565.10">
    <property type="entry name" value="Histidine kinase-like ATPase, C-terminal domain"/>
    <property type="match status" value="1"/>
</dbReference>
<dbReference type="EMBL" id="JAGGJU010000003">
    <property type="protein sequence ID" value="MBP1849717.1"/>
    <property type="molecule type" value="Genomic_DNA"/>
</dbReference>
<comment type="caution">
    <text evidence="6">The sequence shown here is derived from an EMBL/GenBank/DDBJ whole genome shotgun (WGS) entry which is preliminary data.</text>
</comment>
<dbReference type="Proteomes" id="UP000759443">
    <property type="component" value="Unassembled WGS sequence"/>
</dbReference>
<accession>A0ABS4DVK0</accession>
<dbReference type="InterPro" id="IPR036890">
    <property type="entry name" value="HATPase_C_sf"/>
</dbReference>
<gene>
    <name evidence="6" type="ORF">J2Z17_001138</name>
</gene>
<evidence type="ECO:0000259" key="5">
    <source>
        <dbReference type="PROSITE" id="PS50110"/>
    </source>
</evidence>
<dbReference type="PROSITE" id="PS50110">
    <property type="entry name" value="RESPONSE_REGULATORY"/>
    <property type="match status" value="1"/>
</dbReference>
<evidence type="ECO:0000256" key="1">
    <source>
        <dbReference type="ARBA" id="ARBA00022553"/>
    </source>
</evidence>
<dbReference type="InterPro" id="IPR001789">
    <property type="entry name" value="Sig_transdc_resp-reg_receiver"/>
</dbReference>
<dbReference type="PANTHER" id="PTHR44591:SF3">
    <property type="entry name" value="RESPONSE REGULATORY DOMAIN-CONTAINING PROTEIN"/>
    <property type="match status" value="1"/>
</dbReference>
<evidence type="ECO:0000313" key="6">
    <source>
        <dbReference type="EMBL" id="MBP1849717.1"/>
    </source>
</evidence>
<sequence>MRLLAPVATETPKARAAGRILLVDDDRVGLAMLKSMLEALHYEVETAVNGAEAYTLLREDPGRADLVVTDRMMPVMDGLALTRRLKRDAQTAAIPVVLLTGASAADDISAGIEAGAFYYLAKPADQHLVTTVLESAMREVGRRRDLADKLGTNQAAFQNVQILRMTLSRPEETEPVCGLLASLHHQPEKIVQGIFELVQNAVEHGLLRFGLEAKAKFLATGQWQQALMTRSRDPAYQQGQVEATMIRQANALILTVKDPGPGFKWRPYLGADPSRASALCGRGISRANTLIFDRIAYNQTGNEVTAILQLDKKTKW</sequence>
<reference evidence="6 7" key="1">
    <citation type="submission" date="2021-03" db="EMBL/GenBank/DDBJ databases">
        <title>Genomic Encyclopedia of Type Strains, Phase IV (KMG-IV): sequencing the most valuable type-strain genomes for metagenomic binning, comparative biology and taxonomic classification.</title>
        <authorList>
            <person name="Goeker M."/>
        </authorList>
    </citation>
    <scope>NUCLEOTIDE SEQUENCE [LARGE SCALE GENOMIC DNA]</scope>
    <source>
        <strain evidence="6 7">DSM 21600</strain>
    </source>
</reference>
<keyword evidence="1 4" id="KW-0597">Phosphoprotein</keyword>
<keyword evidence="3" id="KW-0804">Transcription</keyword>
<dbReference type="SUPFAM" id="SSF55874">
    <property type="entry name" value="ATPase domain of HSP90 chaperone/DNA topoisomerase II/histidine kinase"/>
    <property type="match status" value="1"/>
</dbReference>